<dbReference type="AlphaFoldDB" id="A0AA36B3N1"/>
<organism evidence="2 3">
    <name type="scientific">Octopus vulgaris</name>
    <name type="common">Common octopus</name>
    <dbReference type="NCBI Taxonomy" id="6645"/>
    <lineage>
        <taxon>Eukaryota</taxon>
        <taxon>Metazoa</taxon>
        <taxon>Spiralia</taxon>
        <taxon>Lophotrochozoa</taxon>
        <taxon>Mollusca</taxon>
        <taxon>Cephalopoda</taxon>
        <taxon>Coleoidea</taxon>
        <taxon>Octopodiformes</taxon>
        <taxon>Octopoda</taxon>
        <taxon>Incirrata</taxon>
        <taxon>Octopodidae</taxon>
        <taxon>Octopus</taxon>
    </lineage>
</organism>
<feature type="transmembrane region" description="Helical" evidence="1">
    <location>
        <begin position="239"/>
        <end position="259"/>
    </location>
</feature>
<feature type="transmembrane region" description="Helical" evidence="1">
    <location>
        <begin position="271"/>
        <end position="289"/>
    </location>
</feature>
<evidence type="ECO:0000313" key="2">
    <source>
        <dbReference type="EMBL" id="CAI9727305.1"/>
    </source>
</evidence>
<feature type="transmembrane region" description="Helical" evidence="1">
    <location>
        <begin position="341"/>
        <end position="364"/>
    </location>
</feature>
<keyword evidence="3" id="KW-1185">Reference proteome</keyword>
<proteinExistence type="predicted"/>
<feature type="transmembrane region" description="Helical" evidence="1">
    <location>
        <begin position="151"/>
        <end position="169"/>
    </location>
</feature>
<protein>
    <recommendedName>
        <fullName evidence="4">Gustatory receptor</fullName>
    </recommendedName>
</protein>
<reference evidence="2" key="1">
    <citation type="submission" date="2023-08" db="EMBL/GenBank/DDBJ databases">
        <authorList>
            <person name="Alioto T."/>
            <person name="Alioto T."/>
            <person name="Gomez Garrido J."/>
        </authorList>
    </citation>
    <scope>NUCLEOTIDE SEQUENCE</scope>
</reference>
<name>A0AA36B3N1_OCTVU</name>
<feature type="transmembrane region" description="Helical" evidence="1">
    <location>
        <begin position="20"/>
        <end position="45"/>
    </location>
</feature>
<keyword evidence="1" id="KW-1133">Transmembrane helix</keyword>
<dbReference type="EMBL" id="OX597821">
    <property type="protein sequence ID" value="CAI9727305.1"/>
    <property type="molecule type" value="Genomic_DNA"/>
</dbReference>
<keyword evidence="1" id="KW-0472">Membrane</keyword>
<feature type="transmembrane region" description="Helical" evidence="1">
    <location>
        <begin position="111"/>
        <end position="131"/>
    </location>
</feature>
<evidence type="ECO:0000313" key="3">
    <source>
        <dbReference type="Proteomes" id="UP001162480"/>
    </source>
</evidence>
<feature type="transmembrane region" description="Helical" evidence="1">
    <location>
        <begin position="51"/>
        <end position="74"/>
    </location>
</feature>
<evidence type="ECO:0000256" key="1">
    <source>
        <dbReference type="SAM" id="Phobius"/>
    </source>
</evidence>
<sequence length="399" mass="46441">MKMTRNTWNSFGLFDRISYISYCLLYAMILADALRYFVFIGTIILSKKFGLFIVSVCVSFLNFFQISYCIYFLIICPDQLEKITCFINYQLPADRLKIYSKLWNKHKRKSLVLLMVNCISKFIYYIILPFYITNMDFLQIFPFPAKSSHYLFLPILVTTYMLTLSLLLMRYNEYIVPLFLIEIVKHEFDKLNEGFPKGMLDIKHGNSINKCKAKSRLIAEISQKHRILCKLLELVSEKFQLQLATVIFYVPCAIFWTIHGTLNDLLEIEEIAFMVCFLLGSTFAMLKYFHEGIILYNKSHGILQEIYKSNIGDITPEAKMELTFFINRLSNARIGLCIGRFFLVNHSSVLGIFGTVVSYAILAYQTSSTYSSNVQRHHEILPQNSTMGHLNRTLHKPII</sequence>
<evidence type="ECO:0008006" key="4">
    <source>
        <dbReference type="Google" id="ProtNLM"/>
    </source>
</evidence>
<accession>A0AA36B3N1</accession>
<keyword evidence="1" id="KW-0812">Transmembrane</keyword>
<dbReference type="Proteomes" id="UP001162480">
    <property type="component" value="Chromosome 8"/>
</dbReference>
<gene>
    <name evidence="2" type="ORF">OCTVUL_1B003350</name>
</gene>